<keyword evidence="3" id="KW-0862">Zinc</keyword>
<dbReference type="Pfam" id="PF04828">
    <property type="entry name" value="GFA"/>
    <property type="match status" value="1"/>
</dbReference>
<dbReference type="SUPFAM" id="SSF51316">
    <property type="entry name" value="Mss4-like"/>
    <property type="match status" value="1"/>
</dbReference>
<keyword evidence="7" id="KW-1185">Reference proteome</keyword>
<evidence type="ECO:0000313" key="6">
    <source>
        <dbReference type="EMBL" id="OJJ46158.1"/>
    </source>
</evidence>
<sequence length="130" mass="14355">MSYTGTCNCESIRITLPHQPSNTVLCYCTGCKKVGGREYILICSANYFVDECHITIDDRKGTLREYHDTKSRSGNAIRRFCSGCGSAIVTITPMSPGKAYLKASLFEPISAPGKEVFAEKKPDWMTTTLV</sequence>
<dbReference type="RefSeq" id="XP_022580668.1">
    <property type="nucleotide sequence ID" value="XM_022729414.1"/>
</dbReference>
<dbReference type="Proteomes" id="UP000184188">
    <property type="component" value="Unassembled WGS sequence"/>
</dbReference>
<dbReference type="VEuPathDB" id="FungiDB:ASPZODRAFT_66967"/>
<evidence type="ECO:0000313" key="7">
    <source>
        <dbReference type="Proteomes" id="UP000184188"/>
    </source>
</evidence>
<evidence type="ECO:0000256" key="2">
    <source>
        <dbReference type="ARBA" id="ARBA00022723"/>
    </source>
</evidence>
<dbReference type="Gene3D" id="3.90.1590.10">
    <property type="entry name" value="glutathione-dependent formaldehyde- activating enzyme (gfa)"/>
    <property type="match status" value="1"/>
</dbReference>
<organism evidence="6 7">
    <name type="scientific">Penicilliopsis zonata CBS 506.65</name>
    <dbReference type="NCBI Taxonomy" id="1073090"/>
    <lineage>
        <taxon>Eukaryota</taxon>
        <taxon>Fungi</taxon>
        <taxon>Dikarya</taxon>
        <taxon>Ascomycota</taxon>
        <taxon>Pezizomycotina</taxon>
        <taxon>Eurotiomycetes</taxon>
        <taxon>Eurotiomycetidae</taxon>
        <taxon>Eurotiales</taxon>
        <taxon>Aspergillaceae</taxon>
        <taxon>Penicilliopsis</taxon>
    </lineage>
</organism>
<dbReference type="OrthoDB" id="9985472at2759"/>
<proteinExistence type="inferred from homology"/>
<name>A0A1L9SGA2_9EURO</name>
<gene>
    <name evidence="6" type="ORF">ASPZODRAFT_66967</name>
</gene>
<dbReference type="GeneID" id="34615878"/>
<dbReference type="PANTHER" id="PTHR33337:SF40">
    <property type="entry name" value="CENP-V_GFA DOMAIN-CONTAINING PROTEIN-RELATED"/>
    <property type="match status" value="1"/>
</dbReference>
<dbReference type="GO" id="GO:0046872">
    <property type="term" value="F:metal ion binding"/>
    <property type="evidence" value="ECO:0007669"/>
    <property type="project" value="UniProtKB-KW"/>
</dbReference>
<dbReference type="AlphaFoldDB" id="A0A1L9SGA2"/>
<dbReference type="InterPro" id="IPR006913">
    <property type="entry name" value="CENP-V/GFA"/>
</dbReference>
<dbReference type="GO" id="GO:0016846">
    <property type="term" value="F:carbon-sulfur lyase activity"/>
    <property type="evidence" value="ECO:0007669"/>
    <property type="project" value="InterPro"/>
</dbReference>
<evidence type="ECO:0000256" key="3">
    <source>
        <dbReference type="ARBA" id="ARBA00022833"/>
    </source>
</evidence>
<reference evidence="7" key="1">
    <citation type="journal article" date="2017" name="Genome Biol.">
        <title>Comparative genomics reveals high biological diversity and specific adaptations in the industrially and medically important fungal genus Aspergillus.</title>
        <authorList>
            <person name="de Vries R.P."/>
            <person name="Riley R."/>
            <person name="Wiebenga A."/>
            <person name="Aguilar-Osorio G."/>
            <person name="Amillis S."/>
            <person name="Uchima C.A."/>
            <person name="Anderluh G."/>
            <person name="Asadollahi M."/>
            <person name="Askin M."/>
            <person name="Barry K."/>
            <person name="Battaglia E."/>
            <person name="Bayram O."/>
            <person name="Benocci T."/>
            <person name="Braus-Stromeyer S.A."/>
            <person name="Caldana C."/>
            <person name="Canovas D."/>
            <person name="Cerqueira G.C."/>
            <person name="Chen F."/>
            <person name="Chen W."/>
            <person name="Choi C."/>
            <person name="Clum A."/>
            <person name="Dos Santos R.A."/>
            <person name="Damasio A.R."/>
            <person name="Diallinas G."/>
            <person name="Emri T."/>
            <person name="Fekete E."/>
            <person name="Flipphi M."/>
            <person name="Freyberg S."/>
            <person name="Gallo A."/>
            <person name="Gournas C."/>
            <person name="Habgood R."/>
            <person name="Hainaut M."/>
            <person name="Harispe M.L."/>
            <person name="Henrissat B."/>
            <person name="Hilden K.S."/>
            <person name="Hope R."/>
            <person name="Hossain A."/>
            <person name="Karabika E."/>
            <person name="Karaffa L."/>
            <person name="Karanyi Z."/>
            <person name="Krasevec N."/>
            <person name="Kuo A."/>
            <person name="Kusch H."/>
            <person name="LaButti K."/>
            <person name="Lagendijk E.L."/>
            <person name="Lapidus A."/>
            <person name="Levasseur A."/>
            <person name="Lindquist E."/>
            <person name="Lipzen A."/>
            <person name="Logrieco A.F."/>
            <person name="MacCabe A."/>
            <person name="Maekelae M.R."/>
            <person name="Malavazi I."/>
            <person name="Melin P."/>
            <person name="Meyer V."/>
            <person name="Mielnichuk N."/>
            <person name="Miskei M."/>
            <person name="Molnar A.P."/>
            <person name="Mule G."/>
            <person name="Ngan C.Y."/>
            <person name="Orejas M."/>
            <person name="Orosz E."/>
            <person name="Ouedraogo J.P."/>
            <person name="Overkamp K.M."/>
            <person name="Park H.-S."/>
            <person name="Perrone G."/>
            <person name="Piumi F."/>
            <person name="Punt P.J."/>
            <person name="Ram A.F."/>
            <person name="Ramon A."/>
            <person name="Rauscher S."/>
            <person name="Record E."/>
            <person name="Riano-Pachon D.M."/>
            <person name="Robert V."/>
            <person name="Roehrig J."/>
            <person name="Ruller R."/>
            <person name="Salamov A."/>
            <person name="Salih N.S."/>
            <person name="Samson R.A."/>
            <person name="Sandor E."/>
            <person name="Sanguinetti M."/>
            <person name="Schuetze T."/>
            <person name="Sepcic K."/>
            <person name="Shelest E."/>
            <person name="Sherlock G."/>
            <person name="Sophianopoulou V."/>
            <person name="Squina F.M."/>
            <person name="Sun H."/>
            <person name="Susca A."/>
            <person name="Todd R.B."/>
            <person name="Tsang A."/>
            <person name="Unkles S.E."/>
            <person name="van de Wiele N."/>
            <person name="van Rossen-Uffink D."/>
            <person name="Oliveira J.V."/>
            <person name="Vesth T.C."/>
            <person name="Visser J."/>
            <person name="Yu J.-H."/>
            <person name="Zhou M."/>
            <person name="Andersen M.R."/>
            <person name="Archer D.B."/>
            <person name="Baker S.E."/>
            <person name="Benoit I."/>
            <person name="Brakhage A.A."/>
            <person name="Braus G.H."/>
            <person name="Fischer R."/>
            <person name="Frisvad J.C."/>
            <person name="Goldman G.H."/>
            <person name="Houbraken J."/>
            <person name="Oakley B."/>
            <person name="Pocsi I."/>
            <person name="Scazzocchio C."/>
            <person name="Seiboth B."/>
            <person name="vanKuyk P.A."/>
            <person name="Wortman J."/>
            <person name="Dyer P.S."/>
            <person name="Grigoriev I.V."/>
        </authorList>
    </citation>
    <scope>NUCLEOTIDE SEQUENCE [LARGE SCALE GENOMIC DNA]</scope>
    <source>
        <strain evidence="7">CBS 506.65</strain>
    </source>
</reference>
<dbReference type="EMBL" id="KV878343">
    <property type="protein sequence ID" value="OJJ46158.1"/>
    <property type="molecule type" value="Genomic_DNA"/>
</dbReference>
<dbReference type="STRING" id="1073090.A0A1L9SGA2"/>
<evidence type="ECO:0000259" key="5">
    <source>
        <dbReference type="PROSITE" id="PS51891"/>
    </source>
</evidence>
<evidence type="ECO:0000256" key="4">
    <source>
        <dbReference type="ARBA" id="ARBA00023239"/>
    </source>
</evidence>
<keyword evidence="2" id="KW-0479">Metal-binding</keyword>
<dbReference type="InterPro" id="IPR011057">
    <property type="entry name" value="Mss4-like_sf"/>
</dbReference>
<dbReference type="PANTHER" id="PTHR33337">
    <property type="entry name" value="GFA DOMAIN-CONTAINING PROTEIN"/>
    <property type="match status" value="1"/>
</dbReference>
<keyword evidence="4" id="KW-0456">Lyase</keyword>
<comment type="similarity">
    <text evidence="1">Belongs to the Gfa family.</text>
</comment>
<protein>
    <recommendedName>
        <fullName evidence="5">CENP-V/GFA domain-containing protein</fullName>
    </recommendedName>
</protein>
<evidence type="ECO:0000256" key="1">
    <source>
        <dbReference type="ARBA" id="ARBA00005495"/>
    </source>
</evidence>
<accession>A0A1L9SGA2</accession>
<dbReference type="PROSITE" id="PS51891">
    <property type="entry name" value="CENP_V_GFA"/>
    <property type="match status" value="1"/>
</dbReference>
<feature type="domain" description="CENP-V/GFA" evidence="5">
    <location>
        <begin position="3"/>
        <end position="122"/>
    </location>
</feature>